<feature type="compositionally biased region" description="Polar residues" evidence="1">
    <location>
        <begin position="70"/>
        <end position="79"/>
    </location>
</feature>
<evidence type="ECO:0000256" key="1">
    <source>
        <dbReference type="SAM" id="MobiDB-lite"/>
    </source>
</evidence>
<dbReference type="PANTHER" id="PTHR36713:SF1">
    <property type="entry name" value="OS09G0344700 PROTEIN"/>
    <property type="match status" value="1"/>
</dbReference>
<dbReference type="EMBL" id="CP136891">
    <property type="protein sequence ID" value="WOK98566.1"/>
    <property type="molecule type" value="Genomic_DNA"/>
</dbReference>
<feature type="compositionally biased region" description="Acidic residues" evidence="1">
    <location>
        <begin position="113"/>
        <end position="122"/>
    </location>
</feature>
<dbReference type="Proteomes" id="UP001327560">
    <property type="component" value="Chromosome 2"/>
</dbReference>
<dbReference type="PANTHER" id="PTHR36713">
    <property type="entry name" value="OS09G0344700 PROTEIN"/>
    <property type="match status" value="1"/>
</dbReference>
<feature type="region of interest" description="Disordered" evidence="1">
    <location>
        <begin position="52"/>
        <end position="122"/>
    </location>
</feature>
<keyword evidence="3" id="KW-1185">Reference proteome</keyword>
<proteinExistence type="predicted"/>
<name>A0AAQ3JYG7_9LILI</name>
<dbReference type="AlphaFoldDB" id="A0AAQ3JYG7"/>
<evidence type="ECO:0000313" key="2">
    <source>
        <dbReference type="EMBL" id="WOK98566.1"/>
    </source>
</evidence>
<organism evidence="2 3">
    <name type="scientific">Canna indica</name>
    <name type="common">Indian-shot</name>
    <dbReference type="NCBI Taxonomy" id="4628"/>
    <lineage>
        <taxon>Eukaryota</taxon>
        <taxon>Viridiplantae</taxon>
        <taxon>Streptophyta</taxon>
        <taxon>Embryophyta</taxon>
        <taxon>Tracheophyta</taxon>
        <taxon>Spermatophyta</taxon>
        <taxon>Magnoliopsida</taxon>
        <taxon>Liliopsida</taxon>
        <taxon>Zingiberales</taxon>
        <taxon>Cannaceae</taxon>
        <taxon>Canna</taxon>
    </lineage>
</organism>
<protein>
    <submittedName>
        <fullName evidence="2">Uncharacterized protein</fullName>
    </submittedName>
</protein>
<gene>
    <name evidence="2" type="ORF">Cni_G07278</name>
</gene>
<accession>A0AAQ3JYG7</accession>
<sequence length="122" mass="12958">MEDEEQQRSALPEEAAAAAAFIRPPRLEDAGLEDCALPPESVMEAFARAAISARPAIEEDDSDDDGPDENSASEASTSVAGAGTECELTSNGISVLGGEVSDSVREERAKEREEEEEEERSS</sequence>
<evidence type="ECO:0000313" key="3">
    <source>
        <dbReference type="Proteomes" id="UP001327560"/>
    </source>
</evidence>
<feature type="compositionally biased region" description="Acidic residues" evidence="1">
    <location>
        <begin position="58"/>
        <end position="68"/>
    </location>
</feature>
<feature type="compositionally biased region" description="Basic and acidic residues" evidence="1">
    <location>
        <begin position="102"/>
        <end position="112"/>
    </location>
</feature>
<reference evidence="2 3" key="1">
    <citation type="submission" date="2023-10" db="EMBL/GenBank/DDBJ databases">
        <title>Chromosome-scale genome assembly provides insights into flower coloration mechanisms of Canna indica.</title>
        <authorList>
            <person name="Li C."/>
        </authorList>
    </citation>
    <scope>NUCLEOTIDE SEQUENCE [LARGE SCALE GENOMIC DNA]</scope>
    <source>
        <tissue evidence="2">Flower</tissue>
    </source>
</reference>